<name>A0A1H8HL47_9SPHI</name>
<protein>
    <submittedName>
        <fullName evidence="2">Uncharacterized protein</fullName>
    </submittedName>
</protein>
<evidence type="ECO:0000313" key="2">
    <source>
        <dbReference type="EMBL" id="SEN56816.1"/>
    </source>
</evidence>
<sequence length="809" mass="89216">MPDDKKITIDVKVNSDGQRQLDLYTKAFVNLRNSIADMSKPLNNLSSDLPKLTDAIDKLNTQNLKLADSGDKVANKIPDVVSAFLNWKDVLDLIKKGSELAEGAFTLLEGALTGGLAILAVYGPEIINWAMALFKGKEAIDDATLSLNNLNKGLASTDYSHAIENVDMLRIKVGLAKKGMIDKSEVVKEYNNTIGQAIGQVKSLDEVETILKNNSADYIKSMMYKAAAMAAVKEAAENQVLAAKERAKSDKESSSYSDSGLANSNDPEIKKIYQDHAKKNREDAAKPFEDKANALLANATKFETLWADIEKNTPINRIKKQIEDLKKLTDAGVIGSKTFISIQNLQKQLDQLNGIETDSDSNKNSSNYGTSVKIHISEEEHAKRKKKIASSRSTAILQAKAIDFAKQVELDKQNYDTELNLLNEQLNKKLISQDDYNKKAEQLQQKFHLGIGNKIQFFNKNDFAEAQKQMQAMIDAQQHEDTMAKDQKKVDKALLPGQKLDAEKQLINDKYTYEIGLAAGNAEKIKALEDQKQKDITALTQQYEQQRREFALQSAQQVADKAFSIIQNNIKTQSDAQIRGLEKDKAAELSNKNLTNTQKKAIEDKYQKKEAAEKVKAFKAEQKASILQAVINGALAVTKATSQTGILAPFVIPGIIASTAIQVATIVAQKPPQYAKGGLHYQSDGRGALLPGYSRTDNTNAYLRSGEAIVVSEAMRNPWARNLVSAINVAHGGRDFSIPNPGRGYAVGGIFTDGGNANRYYNQPVNDVKDLANTLAYQMINNFPPVYVDVKDINNQQNILAQTINRVNL</sequence>
<dbReference type="AlphaFoldDB" id="A0A1H8HL47"/>
<gene>
    <name evidence="2" type="ORF">SAMN05192574_103543</name>
</gene>
<proteinExistence type="predicted"/>
<dbReference type="EMBL" id="FOCL01000003">
    <property type="protein sequence ID" value="SEN56816.1"/>
    <property type="molecule type" value="Genomic_DNA"/>
</dbReference>
<dbReference type="STRING" id="551995.SAMN05192574_103543"/>
<organism evidence="2 3">
    <name type="scientific">Mucilaginibacter gossypiicola</name>
    <dbReference type="NCBI Taxonomy" id="551995"/>
    <lineage>
        <taxon>Bacteria</taxon>
        <taxon>Pseudomonadati</taxon>
        <taxon>Bacteroidota</taxon>
        <taxon>Sphingobacteriia</taxon>
        <taxon>Sphingobacteriales</taxon>
        <taxon>Sphingobacteriaceae</taxon>
        <taxon>Mucilaginibacter</taxon>
    </lineage>
</organism>
<dbReference type="RefSeq" id="WP_091210857.1">
    <property type="nucleotide sequence ID" value="NZ_FOCL01000003.1"/>
</dbReference>
<keyword evidence="3" id="KW-1185">Reference proteome</keyword>
<evidence type="ECO:0000256" key="1">
    <source>
        <dbReference type="SAM" id="MobiDB-lite"/>
    </source>
</evidence>
<evidence type="ECO:0000313" key="3">
    <source>
        <dbReference type="Proteomes" id="UP000198942"/>
    </source>
</evidence>
<dbReference type="Proteomes" id="UP000198942">
    <property type="component" value="Unassembled WGS sequence"/>
</dbReference>
<reference evidence="3" key="1">
    <citation type="submission" date="2016-10" db="EMBL/GenBank/DDBJ databases">
        <authorList>
            <person name="Varghese N."/>
            <person name="Submissions S."/>
        </authorList>
    </citation>
    <scope>NUCLEOTIDE SEQUENCE [LARGE SCALE GENOMIC DNA]</scope>
    <source>
        <strain evidence="3">Gh-48</strain>
    </source>
</reference>
<accession>A0A1H8HL47</accession>
<feature type="region of interest" description="Disordered" evidence="1">
    <location>
        <begin position="243"/>
        <end position="269"/>
    </location>
</feature>
<feature type="compositionally biased region" description="Basic and acidic residues" evidence="1">
    <location>
        <begin position="243"/>
        <end position="253"/>
    </location>
</feature>
<dbReference type="OrthoDB" id="780707at2"/>